<evidence type="ECO:0000313" key="4">
    <source>
        <dbReference type="Proteomes" id="UP000316621"/>
    </source>
</evidence>
<feature type="region of interest" description="Disordered" evidence="2">
    <location>
        <begin position="245"/>
        <end position="264"/>
    </location>
</feature>
<reference evidence="3 4" key="1">
    <citation type="journal article" date="2018" name="Science">
        <title>The opium poppy genome and morphinan production.</title>
        <authorList>
            <person name="Guo L."/>
            <person name="Winzer T."/>
            <person name="Yang X."/>
            <person name="Li Y."/>
            <person name="Ning Z."/>
            <person name="He Z."/>
            <person name="Teodor R."/>
            <person name="Lu Y."/>
            <person name="Bowser T.A."/>
            <person name="Graham I.A."/>
            <person name="Ye K."/>
        </authorList>
    </citation>
    <scope>NUCLEOTIDE SEQUENCE [LARGE SCALE GENOMIC DNA]</scope>
    <source>
        <strain evidence="4">cv. HN1</strain>
        <tissue evidence="3">Leaves</tissue>
    </source>
</reference>
<accession>A0A4Y7LDK0</accession>
<dbReference type="Proteomes" id="UP000316621">
    <property type="component" value="Chromosome 11"/>
</dbReference>
<dbReference type="EMBL" id="CM010725">
    <property type="protein sequence ID" value="RZC82700.1"/>
    <property type="molecule type" value="Genomic_DNA"/>
</dbReference>
<dbReference type="PANTHER" id="PTHR33264">
    <property type="entry name" value="EXPRESSED PROTEIN"/>
    <property type="match status" value="1"/>
</dbReference>
<protein>
    <submittedName>
        <fullName evidence="3">Uncharacterized protein</fullName>
    </submittedName>
</protein>
<feature type="coiled-coil region" evidence="1">
    <location>
        <begin position="116"/>
        <end position="143"/>
    </location>
</feature>
<dbReference type="AlphaFoldDB" id="A0A4Y7LDK0"/>
<proteinExistence type="predicted"/>
<feature type="compositionally biased region" description="Basic residues" evidence="2">
    <location>
        <begin position="254"/>
        <end position="264"/>
    </location>
</feature>
<keyword evidence="4" id="KW-1185">Reference proteome</keyword>
<evidence type="ECO:0000256" key="1">
    <source>
        <dbReference type="SAM" id="Coils"/>
    </source>
</evidence>
<dbReference type="Gramene" id="RZC82700">
    <property type="protein sequence ID" value="RZC82700"/>
    <property type="gene ID" value="C5167_045487"/>
</dbReference>
<sequence>MIHPNETSSSNSTTPATSPTDRNLFEKQKSSSSSSSGNQKKRNQFGEVVGGTAADCAAVCCCCPCGLMNILILLIYRLPAEALKKALRIRKKSKRNKRIKKLKSSSSCLSSYYGGGDCYEDELEKQKKVLNSVNNESSSFEEDEDAHMFRNRLSKEVMDLDEEMLDRFRGAGFWRSPSQNCFAKSHLKNSKGLNPEAWIPVFQKLIWVSISLVNTAKPFLQTVCFRWLFHFLDYTHLRNNLTLPHIRQQEEKKPKQKRKKKRRR</sequence>
<feature type="compositionally biased region" description="Low complexity" evidence="2">
    <location>
        <begin position="7"/>
        <end position="20"/>
    </location>
</feature>
<evidence type="ECO:0000256" key="2">
    <source>
        <dbReference type="SAM" id="MobiDB-lite"/>
    </source>
</evidence>
<dbReference type="PANTHER" id="PTHR33264:SF8">
    <property type="entry name" value="EXPRESSED PROTEIN"/>
    <property type="match status" value="1"/>
</dbReference>
<gene>
    <name evidence="3" type="ORF">C5167_045487</name>
</gene>
<name>A0A4Y7LDK0_PAPSO</name>
<keyword evidence="1" id="KW-0175">Coiled coil</keyword>
<feature type="region of interest" description="Disordered" evidence="2">
    <location>
        <begin position="1"/>
        <end position="42"/>
    </location>
</feature>
<evidence type="ECO:0000313" key="3">
    <source>
        <dbReference type="EMBL" id="RZC82700.1"/>
    </source>
</evidence>
<organism evidence="3 4">
    <name type="scientific">Papaver somniferum</name>
    <name type="common">Opium poppy</name>
    <dbReference type="NCBI Taxonomy" id="3469"/>
    <lineage>
        <taxon>Eukaryota</taxon>
        <taxon>Viridiplantae</taxon>
        <taxon>Streptophyta</taxon>
        <taxon>Embryophyta</taxon>
        <taxon>Tracheophyta</taxon>
        <taxon>Spermatophyta</taxon>
        <taxon>Magnoliopsida</taxon>
        <taxon>Ranunculales</taxon>
        <taxon>Papaveraceae</taxon>
        <taxon>Papaveroideae</taxon>
        <taxon>Papaver</taxon>
    </lineage>
</organism>